<dbReference type="InterPro" id="IPR011333">
    <property type="entry name" value="SKP1/BTB/POZ_sf"/>
</dbReference>
<proteinExistence type="predicted"/>
<evidence type="ECO:0000313" key="2">
    <source>
        <dbReference type="Proteomes" id="UP000799118"/>
    </source>
</evidence>
<evidence type="ECO:0008006" key="3">
    <source>
        <dbReference type="Google" id="ProtNLM"/>
    </source>
</evidence>
<protein>
    <recommendedName>
        <fullName evidence="3">BTB domain-containing protein</fullName>
    </recommendedName>
</protein>
<reference evidence="1" key="1">
    <citation type="journal article" date="2019" name="Environ. Microbiol.">
        <title>Fungal ecological strategies reflected in gene transcription - a case study of two litter decomposers.</title>
        <authorList>
            <person name="Barbi F."/>
            <person name="Kohler A."/>
            <person name="Barry K."/>
            <person name="Baskaran P."/>
            <person name="Daum C."/>
            <person name="Fauchery L."/>
            <person name="Ihrmark K."/>
            <person name="Kuo A."/>
            <person name="LaButti K."/>
            <person name="Lipzen A."/>
            <person name="Morin E."/>
            <person name="Grigoriev I.V."/>
            <person name="Henrissat B."/>
            <person name="Lindahl B."/>
            <person name="Martin F."/>
        </authorList>
    </citation>
    <scope>NUCLEOTIDE SEQUENCE</scope>
    <source>
        <strain evidence="1">JB14</strain>
    </source>
</reference>
<name>A0A6A4I1D5_9AGAR</name>
<accession>A0A6A4I1D5</accession>
<dbReference type="OrthoDB" id="3184970at2759"/>
<keyword evidence="2" id="KW-1185">Reference proteome</keyword>
<organism evidence="1 2">
    <name type="scientific">Gymnopus androsaceus JB14</name>
    <dbReference type="NCBI Taxonomy" id="1447944"/>
    <lineage>
        <taxon>Eukaryota</taxon>
        <taxon>Fungi</taxon>
        <taxon>Dikarya</taxon>
        <taxon>Basidiomycota</taxon>
        <taxon>Agaricomycotina</taxon>
        <taxon>Agaricomycetes</taxon>
        <taxon>Agaricomycetidae</taxon>
        <taxon>Agaricales</taxon>
        <taxon>Marasmiineae</taxon>
        <taxon>Omphalotaceae</taxon>
        <taxon>Gymnopus</taxon>
    </lineage>
</organism>
<dbReference type="AlphaFoldDB" id="A0A6A4I1D5"/>
<dbReference type="EMBL" id="ML769429">
    <property type="protein sequence ID" value="KAE9403017.1"/>
    <property type="molecule type" value="Genomic_DNA"/>
</dbReference>
<evidence type="ECO:0000313" key="1">
    <source>
        <dbReference type="EMBL" id="KAE9403017.1"/>
    </source>
</evidence>
<sequence>MNDDPSKDTGPSDENSPRLLNALFNGPGDVVILSADNIEFHLYQKYLEYGAKGFPPAGTPTDPNDLPRLPESSEILEVLFQFMYPQHYPSLSGLEFEKLMLLAQAAEKYEVFALRNACQFQLRLKFIHKDPKRLLEFAVQHNHRDLIIELAPILVETTLSELEGIYRFPSTKLGYVASC</sequence>
<gene>
    <name evidence="1" type="ORF">BT96DRAFT_990662</name>
</gene>
<dbReference type="Gene3D" id="3.30.710.10">
    <property type="entry name" value="Potassium Channel Kv1.1, Chain A"/>
    <property type="match status" value="1"/>
</dbReference>
<dbReference type="Proteomes" id="UP000799118">
    <property type="component" value="Unassembled WGS sequence"/>
</dbReference>